<organism evidence="3 4">
    <name type="scientific">Monilinia laxa</name>
    <name type="common">Brown rot fungus</name>
    <name type="synonym">Sclerotinia laxa</name>
    <dbReference type="NCBI Taxonomy" id="61186"/>
    <lineage>
        <taxon>Eukaryota</taxon>
        <taxon>Fungi</taxon>
        <taxon>Dikarya</taxon>
        <taxon>Ascomycota</taxon>
        <taxon>Pezizomycotina</taxon>
        <taxon>Leotiomycetes</taxon>
        <taxon>Helotiales</taxon>
        <taxon>Sclerotiniaceae</taxon>
        <taxon>Monilinia</taxon>
    </lineage>
</organism>
<gene>
    <name evidence="3" type="ORF">EYC80_006610</name>
</gene>
<keyword evidence="1" id="KW-0175">Coiled coil</keyword>
<proteinExistence type="predicted"/>
<dbReference type="EMBL" id="VIGI01000014">
    <property type="protein sequence ID" value="KAB8291827.1"/>
    <property type="molecule type" value="Genomic_DNA"/>
</dbReference>
<feature type="compositionally biased region" description="Polar residues" evidence="2">
    <location>
        <begin position="682"/>
        <end position="694"/>
    </location>
</feature>
<feature type="region of interest" description="Disordered" evidence="2">
    <location>
        <begin position="658"/>
        <end position="694"/>
    </location>
</feature>
<name>A0A5N6JTW9_MONLA</name>
<protein>
    <submittedName>
        <fullName evidence="3">Uncharacterized protein</fullName>
    </submittedName>
</protein>
<comment type="caution">
    <text evidence="3">The sequence shown here is derived from an EMBL/GenBank/DDBJ whole genome shotgun (WGS) entry which is preliminary data.</text>
</comment>
<evidence type="ECO:0000313" key="3">
    <source>
        <dbReference type="EMBL" id="KAB8291827.1"/>
    </source>
</evidence>
<evidence type="ECO:0000313" key="4">
    <source>
        <dbReference type="Proteomes" id="UP000326757"/>
    </source>
</evidence>
<keyword evidence="4" id="KW-1185">Reference proteome</keyword>
<evidence type="ECO:0000256" key="1">
    <source>
        <dbReference type="SAM" id="Coils"/>
    </source>
</evidence>
<dbReference type="OrthoDB" id="3543412at2759"/>
<sequence>MAACLGDSSERFSVRLPLYPIFSDASKQKYIDEYMEVGKKDEETGMLTRFITSYDEMFGLEVIMNKGFNHGYYDGVMITLYDVHSGDKFWEKRYPKSGEKEPRQKDESILIDSIHCATVDSQLRSNVRMKLTPLIPAEDFINHGANSTRKYPRMLEGLRIEVRKYKKTGNIEFTKDEFDLKLQEHALKLTGGIAVPNEDIEKYLDPPTKYDKRFKYGNTQNFYYLWRGGKFFDTMAIAQTPIASIRQPWDLLSPKERETAYTELSRHDFQQIWSHLCKNLGPKPKKTAVRALKDELLKNLPEYWRSWGKLYSREKPTAFKKLQERRRYLDKGEIPEDIELVGKSEEAAIDLENEPERLEKPLKNIRSPSHANTGAGFSNGSGQAIPKPVVLPMNVPETTHQAQTDHSIERPNLATTKPAHVQQTVGLASTSIQSPSTPEILSTANNMLNTLYILDTAAQVASNVLQSISPKSPEGAASLEAAPTSRIKPETISRVAKRPSEFMDLSRPKRLSKSMRSSIESACITESGNISGKFFVEIKPMNSSISGLAKVKFDPSISEARPLNYLMDIDQKKPSSKIAAISTVKVKLETPQVATKIKATEPVQMIKMLPDILLSKPELLSMDVTIPITIPKLSSLEAFPASIPSKVKYEESKTISKSAVETRLEPAANPKLNSEIPPKPENSPSQTINTKSTCTKVSEAPSIPVIDLETWVPSLAFTTTYLSTNSSVTIFKSEVDLDKKSSLNLNFGLEGLDTELKNLEEEARRKEIELEDAMRVAEARKEMNRARRRIEQLRLGVLGTERN</sequence>
<accession>A0A5N6JTW9</accession>
<dbReference type="AlphaFoldDB" id="A0A5N6JTW9"/>
<evidence type="ECO:0000256" key="2">
    <source>
        <dbReference type="SAM" id="MobiDB-lite"/>
    </source>
</evidence>
<dbReference type="Proteomes" id="UP000326757">
    <property type="component" value="Unassembled WGS sequence"/>
</dbReference>
<reference evidence="3 4" key="1">
    <citation type="submission" date="2019-06" db="EMBL/GenBank/DDBJ databases">
        <title>Genome Sequence of the Brown Rot Fungal Pathogen Monilinia laxa.</title>
        <authorList>
            <person name="De Miccolis Angelini R.M."/>
            <person name="Landi L."/>
            <person name="Abate D."/>
            <person name="Pollastro S."/>
            <person name="Romanazzi G."/>
            <person name="Faretra F."/>
        </authorList>
    </citation>
    <scope>NUCLEOTIDE SEQUENCE [LARGE SCALE GENOMIC DNA]</scope>
    <source>
        <strain evidence="3 4">Mlax316</strain>
    </source>
</reference>
<feature type="coiled-coil region" evidence="1">
    <location>
        <begin position="749"/>
        <end position="796"/>
    </location>
</feature>